<dbReference type="EMBL" id="JXLH01000003">
    <property type="protein sequence ID" value="KJY59795.1"/>
    <property type="molecule type" value="Genomic_DNA"/>
</dbReference>
<evidence type="ECO:0000313" key="1">
    <source>
        <dbReference type="EMBL" id="KJY59795.1"/>
    </source>
</evidence>
<reference evidence="1 2" key="1">
    <citation type="submission" date="2015-01" db="EMBL/GenBank/DDBJ databases">
        <title>Comparative genomics of the lactic acid bacteria isolated from the honey bee gut.</title>
        <authorList>
            <person name="Ellegaard K.M."/>
            <person name="Tamarit D."/>
            <person name="Javelind E."/>
            <person name="Olofsson T."/>
            <person name="Andersson S.G."/>
            <person name="Vasquez A."/>
        </authorList>
    </citation>
    <scope>NUCLEOTIDE SEQUENCE [LARGE SCALE GENOMIC DNA]</scope>
    <source>
        <strain evidence="1 2">Hma2</strain>
    </source>
</reference>
<dbReference type="STRING" id="1218506.JF75_01450"/>
<dbReference type="Gene3D" id="3.40.50.1820">
    <property type="entry name" value="alpha/beta hydrolase"/>
    <property type="match status" value="1"/>
</dbReference>
<name>A0A0F4LMI0_9LACO</name>
<proteinExistence type="predicted"/>
<dbReference type="InterPro" id="IPR029058">
    <property type="entry name" value="AB_hydrolase_fold"/>
</dbReference>
<dbReference type="SUPFAM" id="SSF53474">
    <property type="entry name" value="alpha/beta-Hydrolases"/>
    <property type="match status" value="1"/>
</dbReference>
<dbReference type="Proteomes" id="UP000033612">
    <property type="component" value="Unassembled WGS sequence"/>
</dbReference>
<dbReference type="InterPro" id="IPR010315">
    <property type="entry name" value="DUF915_hydro-like"/>
</dbReference>
<gene>
    <name evidence="1" type="ORF">JF75_01450</name>
</gene>
<dbReference type="PATRIC" id="fig|1218506.3.peg.183"/>
<dbReference type="Pfam" id="PF06028">
    <property type="entry name" value="DUF915"/>
    <property type="match status" value="1"/>
</dbReference>
<keyword evidence="1" id="KW-0378">Hydrolase</keyword>
<dbReference type="GO" id="GO:0016787">
    <property type="term" value="F:hydrolase activity"/>
    <property type="evidence" value="ECO:0007669"/>
    <property type="project" value="UniProtKB-KW"/>
</dbReference>
<dbReference type="OrthoDB" id="503948at2"/>
<organism evidence="1 2">
    <name type="scientific">Lactobacillus kimbladii</name>
    <dbReference type="NCBI Taxonomy" id="1218506"/>
    <lineage>
        <taxon>Bacteria</taxon>
        <taxon>Bacillati</taxon>
        <taxon>Bacillota</taxon>
        <taxon>Bacilli</taxon>
        <taxon>Lactobacillales</taxon>
        <taxon>Lactobacillaceae</taxon>
        <taxon>Lactobacillus</taxon>
    </lineage>
</organism>
<comment type="caution">
    <text evidence="1">The sequence shown here is derived from an EMBL/GenBank/DDBJ whole genome shotgun (WGS) entry which is preliminary data.</text>
</comment>
<accession>A0A0F4LMI0</accession>
<evidence type="ECO:0000313" key="2">
    <source>
        <dbReference type="Proteomes" id="UP000033612"/>
    </source>
</evidence>
<sequence length="292" mass="33330">MKKKWLIGLSSILGLLLVTIVLFHTYEQKNSHTATDEVSSANTEKAHFKATPTIYLHGYGAGVHSTAGMIAYAERHNGAHKVLTAKISPAGKVELQGNWPRKTKRPLIQVILQDNKNSNYYTTREWFYNLILCLKQKYHIKQYNTVAHSMGNIMTLSYQLKYGQERDLPRLKKQVNLGAPFNGIIGLDEKPNHNYLLKNGKPKYMTQSYQYFLAHRHNFPNNVSVLNIFGNKENGTNSDDDVSCVSAQSLRYLLRGKVNYHEIEIKGAAGQHSKLHDNYKVDQIIGRFLWPK</sequence>
<protein>
    <submittedName>
        <fullName evidence="1">Putative Cell surface hydrolase (Putative)</fullName>
    </submittedName>
</protein>
<dbReference type="HOGENOM" id="CLU_077377_0_0_9"/>
<keyword evidence="2" id="KW-1185">Reference proteome</keyword>
<dbReference type="RefSeq" id="WP_052726837.1">
    <property type="nucleotide sequence ID" value="NZ_JBHTBO010000007.1"/>
</dbReference>
<dbReference type="AlphaFoldDB" id="A0A0F4LMI0"/>